<feature type="domain" description="C2H2-type" evidence="3">
    <location>
        <begin position="122"/>
        <end position="146"/>
    </location>
</feature>
<dbReference type="PROSITE" id="PS00028">
    <property type="entry name" value="ZINC_FINGER_C2H2_1"/>
    <property type="match status" value="1"/>
</dbReference>
<dbReference type="PANTHER" id="PTHR46664">
    <property type="entry name" value="ATM INTERACTOR"/>
    <property type="match status" value="1"/>
</dbReference>
<feature type="compositionally biased region" description="Polar residues" evidence="2">
    <location>
        <begin position="240"/>
        <end position="249"/>
    </location>
</feature>
<dbReference type="PANTHER" id="PTHR46664:SF1">
    <property type="entry name" value="ATM INTERACTOR"/>
    <property type="match status" value="1"/>
</dbReference>
<feature type="region of interest" description="Disordered" evidence="2">
    <location>
        <begin position="235"/>
        <end position="254"/>
    </location>
</feature>
<dbReference type="EMBL" id="JAJJHW010002585">
    <property type="protein sequence ID" value="KAH8369678.1"/>
    <property type="molecule type" value="Genomic_DNA"/>
</dbReference>
<evidence type="ECO:0000259" key="3">
    <source>
        <dbReference type="PROSITE" id="PS50157"/>
    </source>
</evidence>
<dbReference type="InterPro" id="IPR036236">
    <property type="entry name" value="Znf_C2H2_sf"/>
</dbReference>
<dbReference type="GO" id="GO:0008270">
    <property type="term" value="F:zinc ion binding"/>
    <property type="evidence" value="ECO:0007669"/>
    <property type="project" value="UniProtKB-KW"/>
</dbReference>
<dbReference type="InterPro" id="IPR055303">
    <property type="entry name" value="ATMIN"/>
</dbReference>
<dbReference type="GO" id="GO:0000981">
    <property type="term" value="F:DNA-binding transcription factor activity, RNA polymerase II-specific"/>
    <property type="evidence" value="ECO:0007669"/>
    <property type="project" value="TreeGrafter"/>
</dbReference>
<keyword evidence="1" id="KW-0863">Zinc-finger</keyword>
<keyword evidence="1" id="KW-0479">Metal-binding</keyword>
<dbReference type="Proteomes" id="UP001200034">
    <property type="component" value="Unassembled WGS sequence"/>
</dbReference>
<gene>
    <name evidence="4" type="ORF">KR093_000590</name>
</gene>
<evidence type="ECO:0000256" key="2">
    <source>
        <dbReference type="SAM" id="MobiDB-lite"/>
    </source>
</evidence>
<organism evidence="4 5">
    <name type="scientific">Drosophila rubida</name>
    <dbReference type="NCBI Taxonomy" id="30044"/>
    <lineage>
        <taxon>Eukaryota</taxon>
        <taxon>Metazoa</taxon>
        <taxon>Ecdysozoa</taxon>
        <taxon>Arthropoda</taxon>
        <taxon>Hexapoda</taxon>
        <taxon>Insecta</taxon>
        <taxon>Pterygota</taxon>
        <taxon>Neoptera</taxon>
        <taxon>Endopterygota</taxon>
        <taxon>Diptera</taxon>
        <taxon>Brachycera</taxon>
        <taxon>Muscomorpha</taxon>
        <taxon>Ephydroidea</taxon>
        <taxon>Drosophilidae</taxon>
        <taxon>Drosophila</taxon>
    </lineage>
</organism>
<comment type="caution">
    <text evidence="4">The sequence shown here is derived from an EMBL/GenBank/DDBJ whole genome shotgun (WGS) entry which is preliminary data.</text>
</comment>
<feature type="domain" description="C2H2-type" evidence="3">
    <location>
        <begin position="98"/>
        <end position="117"/>
    </location>
</feature>
<dbReference type="GO" id="GO:0005634">
    <property type="term" value="C:nucleus"/>
    <property type="evidence" value="ECO:0007669"/>
    <property type="project" value="TreeGrafter"/>
</dbReference>
<dbReference type="AlphaFoldDB" id="A0AAD4JXD4"/>
<dbReference type="InterPro" id="IPR013087">
    <property type="entry name" value="Znf_C2H2_type"/>
</dbReference>
<evidence type="ECO:0000313" key="4">
    <source>
        <dbReference type="EMBL" id="KAH8369678.1"/>
    </source>
</evidence>
<proteinExistence type="predicted"/>
<dbReference type="SMART" id="SM00355">
    <property type="entry name" value="ZnF_C2H2"/>
    <property type="match status" value="4"/>
</dbReference>
<feature type="compositionally biased region" description="Low complexity" evidence="2">
    <location>
        <begin position="150"/>
        <end position="164"/>
    </location>
</feature>
<dbReference type="GO" id="GO:0000976">
    <property type="term" value="F:transcription cis-regulatory region binding"/>
    <property type="evidence" value="ECO:0007669"/>
    <property type="project" value="InterPro"/>
</dbReference>
<dbReference type="SUPFAM" id="SSF57667">
    <property type="entry name" value="beta-beta-alpha zinc fingers"/>
    <property type="match status" value="1"/>
</dbReference>
<keyword evidence="1" id="KW-0862">Zinc</keyword>
<dbReference type="Gene3D" id="3.30.160.60">
    <property type="entry name" value="Classic Zinc Finger"/>
    <property type="match status" value="1"/>
</dbReference>
<name>A0AAD4JXD4_9MUSC</name>
<evidence type="ECO:0000313" key="5">
    <source>
        <dbReference type="Proteomes" id="UP001200034"/>
    </source>
</evidence>
<keyword evidence="5" id="KW-1185">Reference proteome</keyword>
<reference evidence="4" key="1">
    <citation type="journal article" date="2021" name="Mol. Ecol. Resour.">
        <title>Phylogenomic analyses of the genus Drosophila reveals genomic signals of climate adaptation.</title>
        <authorList>
            <person name="Li F."/>
            <person name="Rane R.V."/>
            <person name="Luria V."/>
            <person name="Xiong Z."/>
            <person name="Chen J."/>
            <person name="Li Z."/>
            <person name="Catullo R.A."/>
            <person name="Griffin P.C."/>
            <person name="Schiffer M."/>
            <person name="Pearce S."/>
            <person name="Lee S.F."/>
            <person name="McElroy K."/>
            <person name="Stocker A."/>
            <person name="Shirriffs J."/>
            <person name="Cockerell F."/>
            <person name="Coppin C."/>
            <person name="Sgro C.M."/>
            <person name="Karger A."/>
            <person name="Cain J.W."/>
            <person name="Weber J.A."/>
            <person name="Santpere G."/>
            <person name="Kirschner M.W."/>
            <person name="Hoffmann A.A."/>
            <person name="Oakeshott J.G."/>
            <person name="Zhang G."/>
        </authorList>
    </citation>
    <scope>NUCLEOTIDE SEQUENCE</scope>
    <source>
        <strain evidence="4">BGI-SZ-2011g</strain>
    </source>
</reference>
<sequence>MVASMSSKYTPDVAELLPDRKYRCELCNDQVFGNQSHYQLHLRRRHKVNTTNNQAEINSYHCPVEKCIYHAARTGSRGFANLRFLRQHYQKIHMLKEFKCNECNETFLLERHLKKHQCCSVYPCAVCGLTYSSKASLQTHMRRKGHLDVSSSAETASSKQSSSKVPLPTLQSWKRTQQDADNVEKSSTTAENNEKISKLTELPQQASCYYLPTIEIPYVVKLPVNAPEQQVTQQETETVSNVEPPSTDNELPIPSFTDEEVERLLRDMETQTDDVDLDTLDMHNEVLVPLLRNIQTQTLDNRHHQGTMTELDLEPQEEYNNTTAENGNYATYPEQDQIFGLQTSAHMHTQTCDELFEELGLSHIQTQTHCPDGLYNTQHTQTCDEMLDEFLENFQSTCTQTRWLDWQEPEEASN</sequence>
<dbReference type="Pfam" id="PF00096">
    <property type="entry name" value="zf-C2H2"/>
    <property type="match status" value="1"/>
</dbReference>
<evidence type="ECO:0000256" key="1">
    <source>
        <dbReference type="PROSITE-ProRule" id="PRU00042"/>
    </source>
</evidence>
<feature type="region of interest" description="Disordered" evidence="2">
    <location>
        <begin position="142"/>
        <end position="196"/>
    </location>
</feature>
<protein>
    <recommendedName>
        <fullName evidence="3">C2H2-type domain-containing protein</fullName>
    </recommendedName>
</protein>
<dbReference type="GO" id="GO:0045944">
    <property type="term" value="P:positive regulation of transcription by RNA polymerase II"/>
    <property type="evidence" value="ECO:0007669"/>
    <property type="project" value="InterPro"/>
</dbReference>
<accession>A0AAD4JXD4</accession>
<dbReference type="PROSITE" id="PS50157">
    <property type="entry name" value="ZINC_FINGER_C2H2_2"/>
    <property type="match status" value="2"/>
</dbReference>